<evidence type="ECO:0000256" key="1">
    <source>
        <dbReference type="ARBA" id="ARBA00004496"/>
    </source>
</evidence>
<keyword evidence="3" id="KW-0762">Sugar transport</keyword>
<evidence type="ECO:0000313" key="8">
    <source>
        <dbReference type="EMBL" id="SDK50917.1"/>
    </source>
</evidence>
<dbReference type="EMBL" id="FNFY01000004">
    <property type="protein sequence ID" value="SDK50917.1"/>
    <property type="molecule type" value="Genomic_DNA"/>
</dbReference>
<dbReference type="AlphaFoldDB" id="A0A1G9CGY5"/>
<dbReference type="STRING" id="576118.SAMN05216216_10463"/>
<evidence type="ECO:0000256" key="5">
    <source>
        <dbReference type="ARBA" id="ARBA00022683"/>
    </source>
</evidence>
<keyword evidence="5" id="KW-0598">Phosphotransferase system</keyword>
<evidence type="ECO:0000259" key="7">
    <source>
        <dbReference type="PROSITE" id="PS51093"/>
    </source>
</evidence>
<evidence type="ECO:0000256" key="4">
    <source>
        <dbReference type="ARBA" id="ARBA00022679"/>
    </source>
</evidence>
<evidence type="ECO:0000313" key="9">
    <source>
        <dbReference type="Proteomes" id="UP000199008"/>
    </source>
</evidence>
<sequence>MFKNLFGKKDDSPVDSTLEIKSPFNGKYVKLEDIPDPVFSEKMMGEGFGIEPSDGEVVSPVEGEVMQVFPTNHAVGIKTANGIELLIHIGLETVAMEGEGFTGHVSEGDSVEAGDKLVTFDIDLVKKEANSTISPVIISNSDILKSFDIVETGNVTGAETVVAKAEVN</sequence>
<keyword evidence="6" id="KW-0418">Kinase</keyword>
<dbReference type="PROSITE" id="PS00371">
    <property type="entry name" value="PTS_EIIA_TYPE_1_HIS"/>
    <property type="match status" value="1"/>
</dbReference>
<dbReference type="PANTHER" id="PTHR45008">
    <property type="entry name" value="PTS SYSTEM GLUCOSE-SPECIFIC EIIA COMPONENT"/>
    <property type="match status" value="1"/>
</dbReference>
<proteinExistence type="predicted"/>
<gene>
    <name evidence="8" type="ORF">SAMN05216216_10463</name>
</gene>
<dbReference type="PROSITE" id="PS51093">
    <property type="entry name" value="PTS_EIIA_TYPE_1"/>
    <property type="match status" value="1"/>
</dbReference>
<keyword evidence="4" id="KW-0808">Transferase</keyword>
<comment type="subcellular location">
    <subcellularLocation>
        <location evidence="1">Cytoplasm</location>
    </subcellularLocation>
</comment>
<name>A0A1G9CGY5_9BACL</name>
<evidence type="ECO:0000256" key="2">
    <source>
        <dbReference type="ARBA" id="ARBA00022448"/>
    </source>
</evidence>
<dbReference type="InterPro" id="IPR011055">
    <property type="entry name" value="Dup_hybrid_motif"/>
</dbReference>
<feature type="domain" description="PTS EIIA type-1" evidence="7">
    <location>
        <begin position="36"/>
        <end position="140"/>
    </location>
</feature>
<dbReference type="InterPro" id="IPR050890">
    <property type="entry name" value="PTS_EIIA_component"/>
</dbReference>
<reference evidence="9" key="1">
    <citation type="submission" date="2016-10" db="EMBL/GenBank/DDBJ databases">
        <authorList>
            <person name="Varghese N."/>
            <person name="Submissions S."/>
        </authorList>
    </citation>
    <scope>NUCLEOTIDE SEQUENCE [LARGE SCALE GENOMIC DNA]</scope>
    <source>
        <strain evidence="9">CGMCC 1.8895</strain>
    </source>
</reference>
<dbReference type="RefSeq" id="WP_092984820.1">
    <property type="nucleotide sequence ID" value="NZ_FNFY01000004.1"/>
</dbReference>
<dbReference type="FunFam" id="2.70.70.10:FF:000001">
    <property type="entry name" value="PTS system glucose-specific IIA component"/>
    <property type="match status" value="1"/>
</dbReference>
<dbReference type="GO" id="GO:0005737">
    <property type="term" value="C:cytoplasm"/>
    <property type="evidence" value="ECO:0007669"/>
    <property type="project" value="UniProtKB-SubCell"/>
</dbReference>
<dbReference type="Proteomes" id="UP000199008">
    <property type="component" value="Unassembled WGS sequence"/>
</dbReference>
<protein>
    <submittedName>
        <fullName evidence="8">PTS system IIA component, Glc family</fullName>
    </submittedName>
</protein>
<dbReference type="InterPro" id="IPR001127">
    <property type="entry name" value="PTS_EIIA_1_perm"/>
</dbReference>
<organism evidence="8 9">
    <name type="scientific">Lacicoccus qingdaonensis</name>
    <dbReference type="NCBI Taxonomy" id="576118"/>
    <lineage>
        <taxon>Bacteria</taxon>
        <taxon>Bacillati</taxon>
        <taxon>Bacillota</taxon>
        <taxon>Bacilli</taxon>
        <taxon>Bacillales</taxon>
        <taxon>Salinicoccaceae</taxon>
        <taxon>Lacicoccus</taxon>
    </lineage>
</organism>
<dbReference type="SUPFAM" id="SSF51261">
    <property type="entry name" value="Duplicated hybrid motif"/>
    <property type="match status" value="1"/>
</dbReference>
<keyword evidence="2" id="KW-0813">Transport</keyword>
<accession>A0A1G9CGY5</accession>
<keyword evidence="9" id="KW-1185">Reference proteome</keyword>
<dbReference type="OrthoDB" id="92465at2"/>
<dbReference type="Pfam" id="PF00358">
    <property type="entry name" value="PTS_EIIA_1"/>
    <property type="match status" value="1"/>
</dbReference>
<dbReference type="GO" id="GO:0009401">
    <property type="term" value="P:phosphoenolpyruvate-dependent sugar phosphotransferase system"/>
    <property type="evidence" value="ECO:0007669"/>
    <property type="project" value="UniProtKB-KW"/>
</dbReference>
<dbReference type="Gene3D" id="2.70.70.10">
    <property type="entry name" value="Glucose Permease (Domain IIA)"/>
    <property type="match status" value="1"/>
</dbReference>
<dbReference type="PANTHER" id="PTHR45008:SF1">
    <property type="entry name" value="PTS SYSTEM GLUCOSE-SPECIFIC EIIA COMPONENT"/>
    <property type="match status" value="1"/>
</dbReference>
<evidence type="ECO:0000256" key="6">
    <source>
        <dbReference type="ARBA" id="ARBA00022777"/>
    </source>
</evidence>
<dbReference type="NCBIfam" id="TIGR00830">
    <property type="entry name" value="PTBA"/>
    <property type="match status" value="1"/>
</dbReference>
<evidence type="ECO:0000256" key="3">
    <source>
        <dbReference type="ARBA" id="ARBA00022597"/>
    </source>
</evidence>
<dbReference type="GO" id="GO:0016301">
    <property type="term" value="F:kinase activity"/>
    <property type="evidence" value="ECO:0007669"/>
    <property type="project" value="UniProtKB-KW"/>
</dbReference>